<evidence type="ECO:0000313" key="1">
    <source>
        <dbReference type="Proteomes" id="UP000046395"/>
    </source>
</evidence>
<reference evidence="1" key="1">
    <citation type="submission" date="2013-11" db="EMBL/GenBank/DDBJ databases">
        <authorList>
            <person name="Aslett M."/>
        </authorList>
    </citation>
    <scope>NUCLEOTIDE SEQUENCE [LARGE SCALE GENOMIC DNA]</scope>
    <source>
        <strain evidence="1">Edinburgh</strain>
    </source>
</reference>
<evidence type="ECO:0000313" key="2">
    <source>
        <dbReference type="WBParaSite" id="TMUE_0000000102.1"/>
    </source>
</evidence>
<dbReference type="WBParaSite" id="TMUE_0000000102.1">
    <property type="protein sequence ID" value="TMUE_0000000102.1"/>
    <property type="gene ID" value="WBGene00296050"/>
</dbReference>
<sequence length="76" mass="8657">MYKPARGWHIHVTEGRLQTETKLFWSKRRNISSVLWSIIQHCSHGSETASSQISYMDDICCMGAMEADDTCCAMKS</sequence>
<organism evidence="1 3">
    <name type="scientific">Trichuris muris</name>
    <name type="common">Mouse whipworm</name>
    <dbReference type="NCBI Taxonomy" id="70415"/>
    <lineage>
        <taxon>Eukaryota</taxon>
        <taxon>Metazoa</taxon>
        <taxon>Ecdysozoa</taxon>
        <taxon>Nematoda</taxon>
        <taxon>Enoplea</taxon>
        <taxon>Dorylaimia</taxon>
        <taxon>Trichinellida</taxon>
        <taxon>Trichuridae</taxon>
        <taxon>Trichuris</taxon>
    </lineage>
</organism>
<name>A0A5S6QSD0_TRIMR</name>
<keyword evidence="1" id="KW-1185">Reference proteome</keyword>
<dbReference type="Proteomes" id="UP000046395">
    <property type="component" value="Unassembled WGS sequence"/>
</dbReference>
<proteinExistence type="predicted"/>
<reference evidence="1" key="2">
    <citation type="submission" date="2014-03" db="EMBL/GenBank/DDBJ databases">
        <title>The whipworm genome and dual-species transcriptomics of an intimate host-pathogen interaction.</title>
        <authorList>
            <person name="Foth B.J."/>
            <person name="Tsai I.J."/>
            <person name="Reid A.J."/>
            <person name="Bancroft A.J."/>
            <person name="Nichol S."/>
            <person name="Tracey A."/>
            <person name="Holroyd N."/>
            <person name="Cotton J.A."/>
            <person name="Stanley E.J."/>
            <person name="Zarowiecki M."/>
            <person name="Liu J.Z."/>
            <person name="Huckvale T."/>
            <person name="Cooper P.J."/>
            <person name="Grencis R.K."/>
            <person name="Berriman M."/>
        </authorList>
    </citation>
    <scope>NUCLEOTIDE SEQUENCE [LARGE SCALE GENOMIC DNA]</scope>
    <source>
        <strain evidence="1">Edinburgh</strain>
    </source>
</reference>
<protein>
    <submittedName>
        <fullName evidence="2 3">Uncharacterized protein</fullName>
    </submittedName>
</protein>
<reference evidence="2 3" key="3">
    <citation type="submission" date="2019-12" db="UniProtKB">
        <authorList>
            <consortium name="WormBaseParasite"/>
        </authorList>
    </citation>
    <scope>IDENTIFICATION</scope>
</reference>
<dbReference type="AlphaFoldDB" id="A0A5S6QSD0"/>
<evidence type="ECO:0000313" key="3">
    <source>
        <dbReference type="WBParaSite" id="TMUE_2000010054.1"/>
    </source>
</evidence>
<accession>A0A5S6QSD0</accession>
<dbReference type="WBParaSite" id="TMUE_2000010054.1">
    <property type="protein sequence ID" value="TMUE_2000010054.1"/>
    <property type="gene ID" value="WBGene00286881"/>
</dbReference>